<evidence type="ECO:0000313" key="4">
    <source>
        <dbReference type="Proteomes" id="UP000001396"/>
    </source>
</evidence>
<dbReference type="RefSeq" id="XP_020437812.1">
    <property type="nucleotide sequence ID" value="XM_020571954.1"/>
</dbReference>
<evidence type="ECO:0000256" key="1">
    <source>
        <dbReference type="SAM" id="MobiDB-lite"/>
    </source>
</evidence>
<sequence>MTKSINPVPIVDLTDDISDSGQYNKKTPYTYTGLVHPTKKSTTLKRSFDGSSEDADLEVFRSEKREKISSPSKSQSYHFSPISVKKQHPKEEEEEHDRFRVVPLEEEEEKVIDYKIIDQELNQVDEKSNYEMMSDDDDDEEEKEDEKYIIINNNNNDNNNQLVIIQSTNQSLLSPSTSYNEQLSFDSGSSEYGGDIEDGFSDLEGLSDTEVQESSPAGGLESIQPEKTNQDLLVTRSGGAAVSDIRNLYSTILCFIFNSKSYLTKRSPTSSTTSSSSETSTSTSSFSHPNELLVEDANLDDSILLQCFITLFIFILFHVLD</sequence>
<feature type="compositionally biased region" description="Basic and acidic residues" evidence="1">
    <location>
        <begin position="58"/>
        <end position="68"/>
    </location>
</feature>
<dbReference type="Proteomes" id="UP000001396">
    <property type="component" value="Unassembled WGS sequence"/>
</dbReference>
<feature type="transmembrane region" description="Helical" evidence="2">
    <location>
        <begin position="303"/>
        <end position="320"/>
    </location>
</feature>
<evidence type="ECO:0000256" key="2">
    <source>
        <dbReference type="SAM" id="Phobius"/>
    </source>
</evidence>
<proteinExistence type="predicted"/>
<dbReference type="AlphaFoldDB" id="D3AXM9"/>
<feature type="compositionally biased region" description="Polar residues" evidence="1">
    <location>
        <begin position="175"/>
        <end position="190"/>
    </location>
</feature>
<feature type="compositionally biased region" description="Low complexity" evidence="1">
    <location>
        <begin position="267"/>
        <end position="287"/>
    </location>
</feature>
<protein>
    <submittedName>
        <fullName evidence="3">Uncharacterized protein</fullName>
    </submittedName>
</protein>
<keyword evidence="2" id="KW-0812">Transmembrane</keyword>
<keyword evidence="2" id="KW-0472">Membrane</keyword>
<feature type="region of interest" description="Disordered" evidence="1">
    <location>
        <begin position="125"/>
        <end position="144"/>
    </location>
</feature>
<comment type="caution">
    <text evidence="3">The sequence shown here is derived from an EMBL/GenBank/DDBJ whole genome shotgun (WGS) entry which is preliminary data.</text>
</comment>
<feature type="region of interest" description="Disordered" evidence="1">
    <location>
        <begin position="40"/>
        <end position="98"/>
    </location>
</feature>
<feature type="region of interest" description="Disordered" evidence="1">
    <location>
        <begin position="175"/>
        <end position="202"/>
    </location>
</feature>
<dbReference type="EMBL" id="ADBJ01000004">
    <property type="protein sequence ID" value="EFA85706.1"/>
    <property type="molecule type" value="Genomic_DNA"/>
</dbReference>
<dbReference type="GeneID" id="31356465"/>
<feature type="compositionally biased region" description="Polar residues" evidence="1">
    <location>
        <begin position="69"/>
        <end position="78"/>
    </location>
</feature>
<feature type="region of interest" description="Disordered" evidence="1">
    <location>
        <begin position="1"/>
        <end position="25"/>
    </location>
</feature>
<organism evidence="3 4">
    <name type="scientific">Heterostelium pallidum (strain ATCC 26659 / Pp 5 / PN500)</name>
    <name type="common">Cellular slime mold</name>
    <name type="synonym">Polysphondylium pallidum</name>
    <dbReference type="NCBI Taxonomy" id="670386"/>
    <lineage>
        <taxon>Eukaryota</taxon>
        <taxon>Amoebozoa</taxon>
        <taxon>Evosea</taxon>
        <taxon>Eumycetozoa</taxon>
        <taxon>Dictyostelia</taxon>
        <taxon>Acytosteliales</taxon>
        <taxon>Acytosteliaceae</taxon>
        <taxon>Heterostelium</taxon>
    </lineage>
</organism>
<dbReference type="InParanoid" id="D3AXM9"/>
<evidence type="ECO:0000313" key="3">
    <source>
        <dbReference type="EMBL" id="EFA85706.1"/>
    </source>
</evidence>
<name>D3AXM9_HETP5</name>
<gene>
    <name evidence="3" type="ORF">PPL_00935</name>
</gene>
<feature type="region of interest" description="Disordered" evidence="1">
    <location>
        <begin position="264"/>
        <end position="287"/>
    </location>
</feature>
<reference evidence="3 4" key="1">
    <citation type="journal article" date="2011" name="Genome Res.">
        <title>Phylogeny-wide analysis of social amoeba genomes highlights ancient origins for complex intercellular communication.</title>
        <authorList>
            <person name="Heidel A.J."/>
            <person name="Lawal H.M."/>
            <person name="Felder M."/>
            <person name="Schilde C."/>
            <person name="Helps N.R."/>
            <person name="Tunggal B."/>
            <person name="Rivero F."/>
            <person name="John U."/>
            <person name="Schleicher M."/>
            <person name="Eichinger L."/>
            <person name="Platzer M."/>
            <person name="Noegel A.A."/>
            <person name="Schaap P."/>
            <person name="Gloeckner G."/>
        </authorList>
    </citation>
    <scope>NUCLEOTIDE SEQUENCE [LARGE SCALE GENOMIC DNA]</scope>
    <source>
        <strain evidence="4">ATCC 26659 / Pp 5 / PN500</strain>
    </source>
</reference>
<keyword evidence="4" id="KW-1185">Reference proteome</keyword>
<feature type="compositionally biased region" description="Acidic residues" evidence="1">
    <location>
        <begin position="133"/>
        <end position="144"/>
    </location>
</feature>
<accession>D3AXM9</accession>
<keyword evidence="2" id="KW-1133">Transmembrane helix</keyword>